<feature type="active site" evidence="9">
    <location>
        <position position="151"/>
    </location>
</feature>
<dbReference type="PANTHER" id="PTHR33695:SF1">
    <property type="entry name" value="LIPOPROTEIN SIGNAL PEPTIDASE"/>
    <property type="match status" value="1"/>
</dbReference>
<feature type="transmembrane region" description="Helical" evidence="9">
    <location>
        <begin position="143"/>
        <end position="163"/>
    </location>
</feature>
<keyword evidence="5 9" id="KW-0064">Aspartyl protease</keyword>
<keyword evidence="13" id="KW-1185">Reference proteome</keyword>
<feature type="transmembrane region" description="Helical" evidence="9">
    <location>
        <begin position="78"/>
        <end position="99"/>
    </location>
</feature>
<accession>A0A3S4ZAD3</accession>
<feature type="transmembrane region" description="Helical" evidence="9">
    <location>
        <begin position="106"/>
        <end position="123"/>
    </location>
</feature>
<dbReference type="PANTHER" id="PTHR33695">
    <property type="entry name" value="LIPOPROTEIN SIGNAL PEPTIDASE"/>
    <property type="match status" value="1"/>
</dbReference>
<dbReference type="UniPathway" id="UPA00665"/>
<organism evidence="12 13">
    <name type="scientific">Neisseria weaveri</name>
    <dbReference type="NCBI Taxonomy" id="28091"/>
    <lineage>
        <taxon>Bacteria</taxon>
        <taxon>Pseudomonadati</taxon>
        <taxon>Pseudomonadota</taxon>
        <taxon>Betaproteobacteria</taxon>
        <taxon>Neisseriales</taxon>
        <taxon>Neisseriaceae</taxon>
        <taxon>Neisseria</taxon>
    </lineage>
</organism>
<evidence type="ECO:0000256" key="10">
    <source>
        <dbReference type="RuleBase" id="RU000594"/>
    </source>
</evidence>
<keyword evidence="4 9" id="KW-0812">Transmembrane</keyword>
<dbReference type="PROSITE" id="PS00855">
    <property type="entry name" value="SPASE_II"/>
    <property type="match status" value="1"/>
</dbReference>
<comment type="subcellular location">
    <subcellularLocation>
        <location evidence="9">Cell membrane</location>
        <topology evidence="9">Multi-pass membrane protein</topology>
    </subcellularLocation>
</comment>
<reference evidence="12 13" key="1">
    <citation type="submission" date="2018-12" db="EMBL/GenBank/DDBJ databases">
        <authorList>
            <consortium name="Pathogen Informatics"/>
        </authorList>
    </citation>
    <scope>NUCLEOTIDE SEQUENCE [LARGE SCALE GENOMIC DNA]</scope>
    <source>
        <strain evidence="12 13">NCTC12742</strain>
    </source>
</reference>
<evidence type="ECO:0000256" key="1">
    <source>
        <dbReference type="ARBA" id="ARBA00006139"/>
    </source>
</evidence>
<comment type="pathway">
    <text evidence="9">Protein modification; lipoprotein biosynthesis (signal peptide cleavage).</text>
</comment>
<evidence type="ECO:0000256" key="2">
    <source>
        <dbReference type="ARBA" id="ARBA00022475"/>
    </source>
</evidence>
<feature type="active site" evidence="9">
    <location>
        <position position="133"/>
    </location>
</feature>
<dbReference type="NCBIfam" id="TIGR00077">
    <property type="entry name" value="lspA"/>
    <property type="match status" value="1"/>
</dbReference>
<evidence type="ECO:0000256" key="3">
    <source>
        <dbReference type="ARBA" id="ARBA00022670"/>
    </source>
</evidence>
<dbReference type="Pfam" id="PF01252">
    <property type="entry name" value="Peptidase_A8"/>
    <property type="match status" value="1"/>
</dbReference>
<dbReference type="EC" id="3.4.23.36" evidence="9"/>
<comment type="similarity">
    <text evidence="1 9 11">Belongs to the peptidase A8 family.</text>
</comment>
<evidence type="ECO:0000256" key="6">
    <source>
        <dbReference type="ARBA" id="ARBA00022801"/>
    </source>
</evidence>
<evidence type="ECO:0000256" key="11">
    <source>
        <dbReference type="RuleBase" id="RU004181"/>
    </source>
</evidence>
<dbReference type="STRING" id="28091.SAMEA3174300_00310"/>
<feature type="transmembrane region" description="Helical" evidence="9">
    <location>
        <begin position="52"/>
        <end position="72"/>
    </location>
</feature>
<protein>
    <recommendedName>
        <fullName evidence="9">Lipoprotein signal peptidase</fullName>
        <ecNumber evidence="9">3.4.23.36</ecNumber>
    </recommendedName>
    <alternativeName>
        <fullName evidence="9">Prolipoprotein signal peptidase</fullName>
    </alternativeName>
    <alternativeName>
        <fullName evidence="9">Signal peptidase II</fullName>
        <shortName evidence="9">SPase II</shortName>
    </alternativeName>
</protein>
<keyword evidence="12" id="KW-0449">Lipoprotein</keyword>
<evidence type="ECO:0000256" key="7">
    <source>
        <dbReference type="ARBA" id="ARBA00022989"/>
    </source>
</evidence>
<evidence type="ECO:0000313" key="12">
    <source>
        <dbReference type="EMBL" id="VEJ51846.1"/>
    </source>
</evidence>
<dbReference type="AlphaFoldDB" id="A0A3S4ZAD3"/>
<gene>
    <name evidence="12" type="primary">lspA_3</name>
    <name evidence="9" type="synonym">lspA</name>
    <name evidence="12" type="ORF">NCTC12742_01753</name>
</gene>
<dbReference type="HAMAP" id="MF_00161">
    <property type="entry name" value="LspA"/>
    <property type="match status" value="1"/>
</dbReference>
<keyword evidence="2 9" id="KW-1003">Cell membrane</keyword>
<dbReference type="GO" id="GO:0004190">
    <property type="term" value="F:aspartic-type endopeptidase activity"/>
    <property type="evidence" value="ECO:0007669"/>
    <property type="project" value="UniProtKB-UniRule"/>
</dbReference>
<keyword evidence="6 9" id="KW-0378">Hydrolase</keyword>
<dbReference type="EMBL" id="LR134533">
    <property type="protein sequence ID" value="VEJ51846.1"/>
    <property type="molecule type" value="Genomic_DNA"/>
</dbReference>
<proteinExistence type="inferred from homology"/>
<evidence type="ECO:0000256" key="9">
    <source>
        <dbReference type="HAMAP-Rule" id="MF_00161"/>
    </source>
</evidence>
<dbReference type="InterPro" id="IPR001872">
    <property type="entry name" value="Peptidase_A8"/>
</dbReference>
<evidence type="ECO:0000256" key="8">
    <source>
        <dbReference type="ARBA" id="ARBA00023136"/>
    </source>
</evidence>
<comment type="function">
    <text evidence="9 10">This protein specifically catalyzes the removal of signal peptides from prolipoproteins.</text>
</comment>
<feature type="transmembrane region" description="Helical" evidence="9">
    <location>
        <begin position="20"/>
        <end position="40"/>
    </location>
</feature>
<keyword evidence="8 9" id="KW-0472">Membrane</keyword>
<comment type="catalytic activity">
    <reaction evidence="9 10">
        <text>Release of signal peptides from bacterial membrane prolipoproteins. Hydrolyzes -Xaa-Yaa-Zaa-|-(S,diacylglyceryl)Cys-, in which Xaa is hydrophobic (preferably Leu), and Yaa (Ala or Ser) and Zaa (Gly or Ala) have small, neutral side chains.</text>
        <dbReference type="EC" id="3.4.23.36"/>
    </reaction>
</comment>
<dbReference type="PRINTS" id="PR00781">
    <property type="entry name" value="LIPOSIGPTASE"/>
</dbReference>
<dbReference type="Proteomes" id="UP000272771">
    <property type="component" value="Chromosome"/>
</dbReference>
<dbReference type="GO" id="GO:0006508">
    <property type="term" value="P:proteolysis"/>
    <property type="evidence" value="ECO:0007669"/>
    <property type="project" value="UniProtKB-KW"/>
</dbReference>
<name>A0A3S4ZAD3_9NEIS</name>
<dbReference type="GO" id="GO:0005886">
    <property type="term" value="C:plasma membrane"/>
    <property type="evidence" value="ECO:0007669"/>
    <property type="project" value="UniProtKB-SubCell"/>
</dbReference>
<evidence type="ECO:0000256" key="4">
    <source>
        <dbReference type="ARBA" id="ARBA00022692"/>
    </source>
</evidence>
<keyword evidence="7 9" id="KW-1133">Transmembrane helix</keyword>
<keyword evidence="3 9" id="KW-0645">Protease</keyword>
<sequence>MRSVLKPLLIFMTIEKTSNMKYWLLAAAAIVLDQITKFAVLDRFEFAERLNVIPGFFDLTLLFNTGAAFSFLADAGGWQKFFFLGLAVVICTYLARAIVKNDFGIWGKYGAAMIIGGAFGNVIDRLLHGHVVDFLLVYWQNWYYPAFNMADSFICVGAVLLVIDSFKHKKNKA</sequence>
<evidence type="ECO:0000256" key="5">
    <source>
        <dbReference type="ARBA" id="ARBA00022750"/>
    </source>
</evidence>
<evidence type="ECO:0000313" key="13">
    <source>
        <dbReference type="Proteomes" id="UP000272771"/>
    </source>
</evidence>